<keyword evidence="2" id="KW-0812">Transmembrane</keyword>
<dbReference type="GO" id="GO:0004175">
    <property type="term" value="F:endopeptidase activity"/>
    <property type="evidence" value="ECO:0007669"/>
    <property type="project" value="UniProtKB-ARBA"/>
</dbReference>
<dbReference type="InterPro" id="IPR052710">
    <property type="entry name" value="CAAX_protease"/>
</dbReference>
<dbReference type="STRING" id="317010.RU96_GL001859"/>
<dbReference type="AlphaFoldDB" id="A0A1L8R811"/>
<name>A0A1L8R811_9ENTE</name>
<organism evidence="4 5">
    <name type="scientific">Enterococcus canintestini</name>
    <dbReference type="NCBI Taxonomy" id="317010"/>
    <lineage>
        <taxon>Bacteria</taxon>
        <taxon>Bacillati</taxon>
        <taxon>Bacillota</taxon>
        <taxon>Bacilli</taxon>
        <taxon>Lactobacillales</taxon>
        <taxon>Enterococcaceae</taxon>
        <taxon>Enterococcus</taxon>
    </lineage>
</organism>
<dbReference type="Proteomes" id="UP000182835">
    <property type="component" value="Unassembled WGS sequence"/>
</dbReference>
<feature type="transmembrane region" description="Helical" evidence="2">
    <location>
        <begin position="151"/>
        <end position="167"/>
    </location>
</feature>
<feature type="transmembrane region" description="Helical" evidence="2">
    <location>
        <begin position="77"/>
        <end position="99"/>
    </location>
</feature>
<dbReference type="OrthoDB" id="8607342at2"/>
<dbReference type="PANTHER" id="PTHR36435:SF1">
    <property type="entry name" value="CAAX AMINO TERMINAL PROTEASE FAMILY PROTEIN"/>
    <property type="match status" value="1"/>
</dbReference>
<dbReference type="EMBL" id="JXKG01000004">
    <property type="protein sequence ID" value="OJG15882.1"/>
    <property type="molecule type" value="Genomic_DNA"/>
</dbReference>
<evidence type="ECO:0000256" key="2">
    <source>
        <dbReference type="SAM" id="Phobius"/>
    </source>
</evidence>
<reference evidence="4 5" key="1">
    <citation type="submission" date="2014-12" db="EMBL/GenBank/DDBJ databases">
        <title>Draft genome sequences of 29 type strains of Enterococci.</title>
        <authorList>
            <person name="Zhong Z."/>
            <person name="Sun Z."/>
            <person name="Liu W."/>
            <person name="Zhang W."/>
            <person name="Zhang H."/>
        </authorList>
    </citation>
    <scope>NUCLEOTIDE SEQUENCE [LARGE SCALE GENOMIC DNA]</scope>
    <source>
        <strain evidence="4 5">DSM 21207</strain>
    </source>
</reference>
<comment type="similarity">
    <text evidence="1">Belongs to the UPF0177 family.</text>
</comment>
<evidence type="ECO:0000313" key="4">
    <source>
        <dbReference type="EMBL" id="OJG15882.1"/>
    </source>
</evidence>
<protein>
    <recommendedName>
        <fullName evidence="3">CAAX prenyl protease 2/Lysostaphin resistance protein A-like domain-containing protein</fullName>
    </recommendedName>
</protein>
<sequence length="218" mass="24446">MTNTSLLKRLLFYCGFILLQNIVSTVVFLPGVSDGLLAILSILVGGGFIYFLITRYQKQLATYNPRKIGETKITGKWKYVLLGVVSMFAANIVLGNFLSETTENQVGINQSFLVNPITITVYGVILAPIIEELLFRGIFMNYFWNKEEPTAKIFAVLTSALLFGLMHEPRLSVALILYMTLGIVLACVYQKTEDLRCSMMVHMLYNGLGFLGMFLTLK</sequence>
<proteinExistence type="inferred from homology"/>
<gene>
    <name evidence="4" type="ORF">RU96_GL001859</name>
</gene>
<dbReference type="Pfam" id="PF02517">
    <property type="entry name" value="Rce1-like"/>
    <property type="match status" value="1"/>
</dbReference>
<evidence type="ECO:0000313" key="5">
    <source>
        <dbReference type="Proteomes" id="UP000182835"/>
    </source>
</evidence>
<evidence type="ECO:0000259" key="3">
    <source>
        <dbReference type="Pfam" id="PF02517"/>
    </source>
</evidence>
<feature type="transmembrane region" description="Helical" evidence="2">
    <location>
        <begin position="173"/>
        <end position="189"/>
    </location>
</feature>
<evidence type="ECO:0000256" key="1">
    <source>
        <dbReference type="ARBA" id="ARBA00009067"/>
    </source>
</evidence>
<dbReference type="InterPro" id="IPR003675">
    <property type="entry name" value="Rce1/LyrA-like_dom"/>
</dbReference>
<dbReference type="GO" id="GO:0080120">
    <property type="term" value="P:CAAX-box protein maturation"/>
    <property type="evidence" value="ECO:0007669"/>
    <property type="project" value="UniProtKB-ARBA"/>
</dbReference>
<feature type="domain" description="CAAX prenyl protease 2/Lysostaphin resistance protein A-like" evidence="3">
    <location>
        <begin position="115"/>
        <end position="207"/>
    </location>
</feature>
<feature type="transmembrane region" description="Helical" evidence="2">
    <location>
        <begin position="35"/>
        <end position="56"/>
    </location>
</feature>
<dbReference type="PANTHER" id="PTHR36435">
    <property type="entry name" value="SLR1288 PROTEIN"/>
    <property type="match status" value="1"/>
</dbReference>
<dbReference type="RefSeq" id="WP_071864247.1">
    <property type="nucleotide sequence ID" value="NZ_JBHLVQ010000013.1"/>
</dbReference>
<keyword evidence="2" id="KW-1133">Transmembrane helix</keyword>
<feature type="transmembrane region" description="Helical" evidence="2">
    <location>
        <begin position="10"/>
        <end position="29"/>
    </location>
</feature>
<comment type="caution">
    <text evidence="4">The sequence shown here is derived from an EMBL/GenBank/DDBJ whole genome shotgun (WGS) entry which is preliminary data.</text>
</comment>
<keyword evidence="2" id="KW-0472">Membrane</keyword>
<feature type="transmembrane region" description="Helical" evidence="2">
    <location>
        <begin position="201"/>
        <end position="217"/>
    </location>
</feature>
<feature type="transmembrane region" description="Helical" evidence="2">
    <location>
        <begin position="119"/>
        <end position="139"/>
    </location>
</feature>
<accession>A0A1L8R811</accession>